<feature type="compositionally biased region" description="Low complexity" evidence="1">
    <location>
        <begin position="426"/>
        <end position="435"/>
    </location>
</feature>
<feature type="compositionally biased region" description="Low complexity" evidence="1">
    <location>
        <begin position="894"/>
        <end position="919"/>
    </location>
</feature>
<feature type="signal peptide" evidence="2">
    <location>
        <begin position="1"/>
        <end position="27"/>
    </location>
</feature>
<dbReference type="PROSITE" id="PS50940">
    <property type="entry name" value="CHIT_BIND_II"/>
    <property type="match status" value="1"/>
</dbReference>
<feature type="compositionally biased region" description="Polar residues" evidence="1">
    <location>
        <begin position="298"/>
        <end position="312"/>
    </location>
</feature>
<name>A0AAV4MZ53_9ARAC</name>
<feature type="region of interest" description="Disordered" evidence="1">
    <location>
        <begin position="145"/>
        <end position="1089"/>
    </location>
</feature>
<feature type="compositionally biased region" description="Polar residues" evidence="1">
    <location>
        <begin position="920"/>
        <end position="929"/>
    </location>
</feature>
<feature type="compositionally biased region" description="Pro residues" evidence="1">
    <location>
        <begin position="606"/>
        <end position="617"/>
    </location>
</feature>
<dbReference type="PRINTS" id="PR01217">
    <property type="entry name" value="PRICHEXTENSN"/>
</dbReference>
<dbReference type="GO" id="GO:0008061">
    <property type="term" value="F:chitin binding"/>
    <property type="evidence" value="ECO:0007669"/>
    <property type="project" value="InterPro"/>
</dbReference>
<dbReference type="AlphaFoldDB" id="A0AAV4MZ53"/>
<dbReference type="Gene3D" id="2.170.140.10">
    <property type="entry name" value="Chitin binding domain"/>
    <property type="match status" value="1"/>
</dbReference>
<dbReference type="InterPro" id="IPR002557">
    <property type="entry name" value="Chitin-bd_dom"/>
</dbReference>
<organism evidence="4 5">
    <name type="scientific">Caerostris darwini</name>
    <dbReference type="NCBI Taxonomy" id="1538125"/>
    <lineage>
        <taxon>Eukaryota</taxon>
        <taxon>Metazoa</taxon>
        <taxon>Ecdysozoa</taxon>
        <taxon>Arthropoda</taxon>
        <taxon>Chelicerata</taxon>
        <taxon>Arachnida</taxon>
        <taxon>Araneae</taxon>
        <taxon>Araneomorphae</taxon>
        <taxon>Entelegynae</taxon>
        <taxon>Araneoidea</taxon>
        <taxon>Araneidae</taxon>
        <taxon>Caerostris</taxon>
    </lineage>
</organism>
<evidence type="ECO:0000256" key="2">
    <source>
        <dbReference type="SAM" id="SignalP"/>
    </source>
</evidence>
<dbReference type="Proteomes" id="UP001054837">
    <property type="component" value="Unassembled WGS sequence"/>
</dbReference>
<evidence type="ECO:0000313" key="5">
    <source>
        <dbReference type="Proteomes" id="UP001054837"/>
    </source>
</evidence>
<proteinExistence type="predicted"/>
<feature type="compositionally biased region" description="Pro residues" evidence="1">
    <location>
        <begin position="436"/>
        <end position="449"/>
    </location>
</feature>
<feature type="compositionally biased region" description="Pro residues" evidence="1">
    <location>
        <begin position="345"/>
        <end position="381"/>
    </location>
</feature>
<dbReference type="GO" id="GO:0005576">
    <property type="term" value="C:extracellular region"/>
    <property type="evidence" value="ECO:0007669"/>
    <property type="project" value="InterPro"/>
</dbReference>
<evidence type="ECO:0000256" key="1">
    <source>
        <dbReference type="SAM" id="MobiDB-lite"/>
    </source>
</evidence>
<evidence type="ECO:0000313" key="4">
    <source>
        <dbReference type="EMBL" id="GIX77250.1"/>
    </source>
</evidence>
<dbReference type="Pfam" id="PF01607">
    <property type="entry name" value="CBM_14"/>
    <property type="match status" value="1"/>
</dbReference>
<reference evidence="4 5" key="1">
    <citation type="submission" date="2021-06" db="EMBL/GenBank/DDBJ databases">
        <title>Caerostris darwini draft genome.</title>
        <authorList>
            <person name="Kono N."/>
            <person name="Arakawa K."/>
        </authorList>
    </citation>
    <scope>NUCLEOTIDE SEQUENCE [LARGE SCALE GENOMIC DNA]</scope>
</reference>
<feature type="compositionally biased region" description="Basic and acidic residues" evidence="1">
    <location>
        <begin position="698"/>
        <end position="707"/>
    </location>
</feature>
<feature type="compositionally biased region" description="Polar residues" evidence="1">
    <location>
        <begin position="742"/>
        <end position="751"/>
    </location>
</feature>
<evidence type="ECO:0000259" key="3">
    <source>
        <dbReference type="PROSITE" id="PS50940"/>
    </source>
</evidence>
<dbReference type="SMART" id="SM00494">
    <property type="entry name" value="ChtBD2"/>
    <property type="match status" value="1"/>
</dbReference>
<feature type="compositionally biased region" description="Pro residues" evidence="1">
    <location>
        <begin position="218"/>
        <end position="295"/>
    </location>
</feature>
<comment type="caution">
    <text evidence="4">The sequence shown here is derived from an EMBL/GenBank/DDBJ whole genome shotgun (WGS) entry which is preliminary data.</text>
</comment>
<keyword evidence="2" id="KW-0732">Signal</keyword>
<dbReference type="InterPro" id="IPR036508">
    <property type="entry name" value="Chitin-bd_dom_sf"/>
</dbReference>
<feature type="compositionally biased region" description="Basic and acidic residues" evidence="1">
    <location>
        <begin position="1031"/>
        <end position="1041"/>
    </location>
</feature>
<feature type="compositionally biased region" description="Low complexity" evidence="1">
    <location>
        <begin position="762"/>
        <end position="777"/>
    </location>
</feature>
<feature type="domain" description="Chitin-binding type-2" evidence="3">
    <location>
        <begin position="68"/>
        <end position="127"/>
    </location>
</feature>
<dbReference type="EMBL" id="BPLQ01000996">
    <property type="protein sequence ID" value="GIX77250.1"/>
    <property type="molecule type" value="Genomic_DNA"/>
</dbReference>
<feature type="compositionally biased region" description="Polar residues" evidence="1">
    <location>
        <begin position="862"/>
        <end position="892"/>
    </location>
</feature>
<keyword evidence="5" id="KW-1185">Reference proteome</keyword>
<accession>A0AAV4MZ53</accession>
<feature type="chain" id="PRO_5043652115" evidence="2">
    <location>
        <begin position="28"/>
        <end position="1089"/>
    </location>
</feature>
<sequence length="1089" mass="118960">MKEGGPWKFWILPLLLVGILCIQFSECQSYNGGGARGDEGDQALGFDSVLQRHDGYVKGETPTIPQTSFSCSAQPYNPGLYADVETQCQVYHVCFEDRQESFLCGPGTNFNQRILACDFWYNFDCNESPSFYNVNADIGKVPDTIFKPGQSRVPGSQQPSYPNYPRQPDQPPSIGSYPPRVSIPPPSRNDPQPPIQRPETPVFQPQPPIQRPETPVFQPQPQPPRIQPQPPRIQPQPQPPRIQPQPQPQPPRIQPQPPRIQPQPQPPRIQPQPQPPRFQPQPQPPRIQPQPPSYPQPGTTNVGVKPQYPSTGSGHGSGGRIPQQPYPPSIQQEEDTGYQFDGYKPPKPVSLPLPPPPPPKTPRPSFPPVISPPRVARPPLTPAIVRRPEGTISIPRVPVTQTEYHPDANLKGNVGYQPPRVPQPSRPVGTGYPSYPVSPRPVSPRPVPQKPIGRPSYVPPSTVQQEHVDTEYVPPPPPYPPKQPSKPSTSFVPPPIQQEVTHVRPPPPPPSRPAYVPPPSPPSRPAYVPPPSPPPRPAYVPPPSPPSRPAYVPPPPPPPPVAQKPIEPNYGKPHQPAPSIVTEHQKPAGRQPSRPQVTGGGRQPTVRPPQRPKPIFPPASDHPNSNIKGGPGYNQPPPQIPRFEPTRVSRPSTPQGGYVQPKPVQQPIVRPDVSVSGVKPTGEKRPSISTSTGYKPPQQDRIKKPSEPSRGVYQPPIQVIDHPQREIKGADYRDPVPHQPQRIKSPSTSVSGVKLPQGSGYPQPQVQRPRAPVVVSRPQPPSIPAAVKRPTPVDSQLYEKTRPRPPAPQPGRIKQPSQIQGVSRPSEPRFPSHQPIDHPNANVKGGVYNQPRPQSPPSSPSTAYEQKTTSTNQKRPISTGYPSPVSNPSRGNNVYVQQVVQQRPQTKTVSTSGVKTTGGYQPQSASQLGLPSRVPKPDYDAGTSYTRGPDVYPKPEFGQPNAPYQPVSTPSRSTQIIKPGSPSQNAITSSQVKPAYQGSQTSSGYGTQVRPDYENRQLPGHQPPNQPQVFPHRENPDHPNESLKGSGAYRPPPPAGFQAAASEVKEQKILPEPEPEPAATSLHGDTGAE</sequence>
<dbReference type="SUPFAM" id="SSF57625">
    <property type="entry name" value="Invertebrate chitin-binding proteins"/>
    <property type="match status" value="1"/>
</dbReference>
<feature type="compositionally biased region" description="Basic and acidic residues" evidence="1">
    <location>
        <begin position="722"/>
        <end position="736"/>
    </location>
</feature>
<protein>
    <submittedName>
        <fullName evidence="4">Chitin-binding type-2 domain-containing protein</fullName>
    </submittedName>
</protein>
<feature type="compositionally biased region" description="Polar residues" evidence="1">
    <location>
        <begin position="966"/>
        <end position="1006"/>
    </location>
</feature>
<feature type="compositionally biased region" description="Pro residues" evidence="1">
    <location>
        <begin position="181"/>
        <end position="196"/>
    </location>
</feature>
<feature type="compositionally biased region" description="Pro residues" evidence="1">
    <location>
        <begin position="473"/>
        <end position="484"/>
    </location>
</feature>
<feature type="compositionally biased region" description="Pro residues" evidence="1">
    <location>
        <begin position="504"/>
        <end position="562"/>
    </location>
</feature>
<gene>
    <name evidence="4" type="primary">AVEN_79825_1</name>
    <name evidence="4" type="ORF">CDAR_85851</name>
</gene>